<dbReference type="InterPro" id="IPR004680">
    <property type="entry name" value="Cit_transptr-like_dom"/>
</dbReference>
<feature type="non-terminal residue" evidence="9">
    <location>
        <position position="1"/>
    </location>
</feature>
<keyword evidence="2" id="KW-0813">Transport</keyword>
<dbReference type="PANTHER" id="PTHR43652">
    <property type="entry name" value="BASIC AMINO ACID ANTIPORTER YFCC-RELATED"/>
    <property type="match status" value="1"/>
</dbReference>
<keyword evidence="6 7" id="KW-0472">Membrane</keyword>
<evidence type="ECO:0000313" key="9">
    <source>
        <dbReference type="EMBL" id="MBT1700549.1"/>
    </source>
</evidence>
<dbReference type="PANTHER" id="PTHR43652:SF2">
    <property type="entry name" value="BASIC AMINO ACID ANTIPORTER YFCC-RELATED"/>
    <property type="match status" value="1"/>
</dbReference>
<comment type="subcellular location">
    <subcellularLocation>
        <location evidence="1">Membrane</location>
        <topology evidence="1">Multi-pass membrane protein</topology>
    </subcellularLocation>
</comment>
<dbReference type="InterPro" id="IPR031312">
    <property type="entry name" value="Na/sul_symport_CS"/>
</dbReference>
<evidence type="ECO:0000256" key="4">
    <source>
        <dbReference type="ARBA" id="ARBA00022737"/>
    </source>
</evidence>
<evidence type="ECO:0000256" key="5">
    <source>
        <dbReference type="ARBA" id="ARBA00022989"/>
    </source>
</evidence>
<keyword evidence="3 7" id="KW-0812">Transmembrane</keyword>
<feature type="transmembrane region" description="Helical" evidence="7">
    <location>
        <begin position="19"/>
        <end position="39"/>
    </location>
</feature>
<sequence length="113" mass="12260">PPATQPTSSAASDVNKRHIFLTALITNAAAVSIVFPIAMSMAEQMHLSYTPFFVAIAYAASGDFMTPIGYQTNLMVYGPGGYTFKDFLRVGGPLTVLYTVICIGFIAYYYNLI</sequence>
<dbReference type="InterPro" id="IPR051679">
    <property type="entry name" value="DASS-Related_Transporters"/>
</dbReference>
<feature type="transmembrane region" description="Helical" evidence="7">
    <location>
        <begin position="90"/>
        <end position="110"/>
    </location>
</feature>
<dbReference type="AlphaFoldDB" id="A0AAP2DS93"/>
<dbReference type="PROSITE" id="PS01271">
    <property type="entry name" value="NA_SULFATE"/>
    <property type="match status" value="1"/>
</dbReference>
<feature type="domain" description="Citrate transporter-like" evidence="8">
    <location>
        <begin position="20"/>
        <end position="110"/>
    </location>
</feature>
<feature type="transmembrane region" description="Helical" evidence="7">
    <location>
        <begin position="51"/>
        <end position="70"/>
    </location>
</feature>
<evidence type="ECO:0000256" key="7">
    <source>
        <dbReference type="SAM" id="Phobius"/>
    </source>
</evidence>
<evidence type="ECO:0000256" key="3">
    <source>
        <dbReference type="ARBA" id="ARBA00022692"/>
    </source>
</evidence>
<dbReference type="EMBL" id="JAHESF010000042">
    <property type="protein sequence ID" value="MBT1700549.1"/>
    <property type="molecule type" value="Genomic_DNA"/>
</dbReference>
<organism evidence="9 10">
    <name type="scientific">Chryseosolibacter histidini</name>
    <dbReference type="NCBI Taxonomy" id="2782349"/>
    <lineage>
        <taxon>Bacteria</taxon>
        <taxon>Pseudomonadati</taxon>
        <taxon>Bacteroidota</taxon>
        <taxon>Cytophagia</taxon>
        <taxon>Cytophagales</taxon>
        <taxon>Chryseotaleaceae</taxon>
        <taxon>Chryseosolibacter</taxon>
    </lineage>
</organism>
<proteinExistence type="predicted"/>
<dbReference type="GO" id="GO:0055085">
    <property type="term" value="P:transmembrane transport"/>
    <property type="evidence" value="ECO:0007669"/>
    <property type="project" value="InterPro"/>
</dbReference>
<keyword evidence="4" id="KW-0677">Repeat</keyword>
<evidence type="ECO:0000256" key="6">
    <source>
        <dbReference type="ARBA" id="ARBA00023136"/>
    </source>
</evidence>
<gene>
    <name evidence="9" type="ORF">KK083_26915</name>
</gene>
<accession>A0AAP2DS93</accession>
<dbReference type="Proteomes" id="UP001319200">
    <property type="component" value="Unassembled WGS sequence"/>
</dbReference>
<reference evidence="9 10" key="1">
    <citation type="submission" date="2021-05" db="EMBL/GenBank/DDBJ databases">
        <title>A Polyphasic approach of four new species of the genus Ohtaekwangia: Ohtaekwangia histidinii sp. nov., Ohtaekwangia cretensis sp. nov., Ohtaekwangia indiensis sp. nov., Ohtaekwangia reichenbachii sp. nov. from diverse environment.</title>
        <authorList>
            <person name="Octaviana S."/>
        </authorList>
    </citation>
    <scope>NUCLEOTIDE SEQUENCE [LARGE SCALE GENOMIC DNA]</scope>
    <source>
        <strain evidence="9 10">PWU4</strain>
    </source>
</reference>
<dbReference type="Pfam" id="PF03600">
    <property type="entry name" value="CitMHS"/>
    <property type="match status" value="1"/>
</dbReference>
<comment type="caution">
    <text evidence="9">The sequence shown here is derived from an EMBL/GenBank/DDBJ whole genome shotgun (WGS) entry which is preliminary data.</text>
</comment>
<protein>
    <submittedName>
        <fullName evidence="9">Anion permease</fullName>
    </submittedName>
</protein>
<dbReference type="GO" id="GO:0005886">
    <property type="term" value="C:plasma membrane"/>
    <property type="evidence" value="ECO:0007669"/>
    <property type="project" value="TreeGrafter"/>
</dbReference>
<name>A0AAP2DS93_9BACT</name>
<keyword evidence="5 7" id="KW-1133">Transmembrane helix</keyword>
<evidence type="ECO:0000259" key="8">
    <source>
        <dbReference type="Pfam" id="PF03600"/>
    </source>
</evidence>
<evidence type="ECO:0000256" key="2">
    <source>
        <dbReference type="ARBA" id="ARBA00022448"/>
    </source>
</evidence>
<evidence type="ECO:0000313" key="10">
    <source>
        <dbReference type="Proteomes" id="UP001319200"/>
    </source>
</evidence>
<keyword evidence="10" id="KW-1185">Reference proteome</keyword>
<evidence type="ECO:0000256" key="1">
    <source>
        <dbReference type="ARBA" id="ARBA00004141"/>
    </source>
</evidence>